<proteinExistence type="predicted"/>
<dbReference type="EMBL" id="JABWDY010028331">
    <property type="protein sequence ID" value="KAF5187180.1"/>
    <property type="molecule type" value="Genomic_DNA"/>
</dbReference>
<evidence type="ECO:0000256" key="1">
    <source>
        <dbReference type="SAM" id="MobiDB-lite"/>
    </source>
</evidence>
<reference evidence="2 3" key="1">
    <citation type="submission" date="2020-06" db="EMBL/GenBank/DDBJ databases">
        <title>Transcriptomic and genomic resources for Thalictrum thalictroides and T. hernandezii: Facilitating candidate gene discovery in an emerging model plant lineage.</title>
        <authorList>
            <person name="Arias T."/>
            <person name="Riano-Pachon D.M."/>
            <person name="Di Stilio V.S."/>
        </authorList>
    </citation>
    <scope>NUCLEOTIDE SEQUENCE [LARGE SCALE GENOMIC DNA]</scope>
    <source>
        <strain evidence="3">cv. WT478/WT964</strain>
        <tissue evidence="2">Leaves</tissue>
    </source>
</reference>
<evidence type="ECO:0000313" key="3">
    <source>
        <dbReference type="Proteomes" id="UP000554482"/>
    </source>
</evidence>
<feature type="region of interest" description="Disordered" evidence="1">
    <location>
        <begin position="112"/>
        <end position="131"/>
    </location>
</feature>
<sequence>MDPNDVVSKLICHNGSRQCIFFDRSQDVITTFFPNPEIQCSESDDGLKKIGLDALEEAKVCRNSGIVIEIVLKANESVSCDEDYEMKSESDAATSSHHHLFIDNEECDVEDYEMNSDAGTSSPRHSIDNVDDLADNDECDVDDMLCDENVKKKLELLARMVGIDCSNNPGIVLAEVVTILKELESEKTC</sequence>
<name>A0A7J6VSN0_THATH</name>
<organism evidence="2 3">
    <name type="scientific">Thalictrum thalictroides</name>
    <name type="common">Rue-anemone</name>
    <name type="synonym">Anemone thalictroides</name>
    <dbReference type="NCBI Taxonomy" id="46969"/>
    <lineage>
        <taxon>Eukaryota</taxon>
        <taxon>Viridiplantae</taxon>
        <taxon>Streptophyta</taxon>
        <taxon>Embryophyta</taxon>
        <taxon>Tracheophyta</taxon>
        <taxon>Spermatophyta</taxon>
        <taxon>Magnoliopsida</taxon>
        <taxon>Ranunculales</taxon>
        <taxon>Ranunculaceae</taxon>
        <taxon>Thalictroideae</taxon>
        <taxon>Thalictrum</taxon>
    </lineage>
</organism>
<keyword evidence="3" id="KW-1185">Reference proteome</keyword>
<dbReference type="AlphaFoldDB" id="A0A7J6VSN0"/>
<gene>
    <name evidence="2" type="ORF">FRX31_023231</name>
</gene>
<dbReference type="OrthoDB" id="1930773at2759"/>
<comment type="caution">
    <text evidence="2">The sequence shown here is derived from an EMBL/GenBank/DDBJ whole genome shotgun (WGS) entry which is preliminary data.</text>
</comment>
<accession>A0A7J6VSN0</accession>
<protein>
    <submittedName>
        <fullName evidence="2">Uncharacterized protein</fullName>
    </submittedName>
</protein>
<evidence type="ECO:0000313" key="2">
    <source>
        <dbReference type="EMBL" id="KAF5187180.1"/>
    </source>
</evidence>
<dbReference type="Proteomes" id="UP000554482">
    <property type="component" value="Unassembled WGS sequence"/>
</dbReference>